<feature type="domain" description="C2H2-type" evidence="15">
    <location>
        <begin position="119"/>
        <end position="146"/>
    </location>
</feature>
<feature type="domain" description="KRAB" evidence="16">
    <location>
        <begin position="14"/>
        <end position="87"/>
    </location>
</feature>
<feature type="domain" description="C2H2-type" evidence="15">
    <location>
        <begin position="437"/>
        <end position="460"/>
    </location>
</feature>
<keyword evidence="13" id="KW-0539">Nucleus</keyword>
<dbReference type="GO" id="GO:0002682">
    <property type="term" value="P:regulation of immune system process"/>
    <property type="evidence" value="ECO:0007669"/>
    <property type="project" value="TreeGrafter"/>
</dbReference>
<feature type="domain" description="C2H2-type" evidence="15">
    <location>
        <begin position="325"/>
        <end position="352"/>
    </location>
</feature>
<feature type="domain" description="C2H2-type" evidence="15">
    <location>
        <begin position="381"/>
        <end position="408"/>
    </location>
</feature>
<dbReference type="AlphaFoldDB" id="A0A2Y9RTU1"/>
<dbReference type="SUPFAM" id="SSF57667">
    <property type="entry name" value="beta-beta-alpha zinc fingers"/>
    <property type="match status" value="6"/>
</dbReference>
<dbReference type="PROSITE" id="PS00028">
    <property type="entry name" value="ZINC_FINGER_C2H2_1"/>
    <property type="match status" value="8"/>
</dbReference>
<dbReference type="Pfam" id="PF00096">
    <property type="entry name" value="zf-C2H2"/>
    <property type="match status" value="8"/>
</dbReference>
<evidence type="ECO:0000256" key="4">
    <source>
        <dbReference type="ARBA" id="ARBA00022499"/>
    </source>
</evidence>
<dbReference type="FunFam" id="3.30.160.60:FF:000016">
    <property type="entry name" value="zinc finger protein 37 homolog"/>
    <property type="match status" value="1"/>
</dbReference>
<dbReference type="FunFam" id="3.30.160.60:FF:002343">
    <property type="entry name" value="Zinc finger protein 33A"/>
    <property type="match status" value="2"/>
</dbReference>
<dbReference type="InterPro" id="IPR036236">
    <property type="entry name" value="Znf_C2H2_sf"/>
</dbReference>
<dbReference type="InParanoid" id="A0A2Y9RTU1"/>
<dbReference type="PROSITE" id="PS50157">
    <property type="entry name" value="ZINC_FINGER_C2H2_2"/>
    <property type="match status" value="9"/>
</dbReference>
<dbReference type="Pfam" id="PF01352">
    <property type="entry name" value="KRAB"/>
    <property type="match status" value="1"/>
</dbReference>
<dbReference type="KEGG" id="tmu:101345919"/>
<evidence type="ECO:0000313" key="18">
    <source>
        <dbReference type="RefSeq" id="XP_023597031.1"/>
    </source>
</evidence>
<evidence type="ECO:0000256" key="13">
    <source>
        <dbReference type="ARBA" id="ARBA00023242"/>
    </source>
</evidence>
<keyword evidence="17" id="KW-1185">Reference proteome</keyword>
<evidence type="ECO:0000256" key="10">
    <source>
        <dbReference type="ARBA" id="ARBA00023015"/>
    </source>
</evidence>
<evidence type="ECO:0000256" key="14">
    <source>
        <dbReference type="PROSITE-ProRule" id="PRU00042"/>
    </source>
</evidence>
<evidence type="ECO:0000256" key="3">
    <source>
        <dbReference type="ARBA" id="ARBA00006991"/>
    </source>
</evidence>
<dbReference type="SUPFAM" id="SSF109640">
    <property type="entry name" value="KRAB domain (Kruppel-associated box)"/>
    <property type="match status" value="1"/>
</dbReference>
<dbReference type="Gene3D" id="6.10.140.140">
    <property type="match status" value="1"/>
</dbReference>
<comment type="subcellular location">
    <subcellularLocation>
        <location evidence="2">Nucleus</location>
    </subcellularLocation>
</comment>
<evidence type="ECO:0000259" key="16">
    <source>
        <dbReference type="PROSITE" id="PS50805"/>
    </source>
</evidence>
<gene>
    <name evidence="18" type="primary">LOC101345919</name>
</gene>
<feature type="domain" description="C2H2-type" evidence="15">
    <location>
        <begin position="353"/>
        <end position="380"/>
    </location>
</feature>
<keyword evidence="10" id="KW-0805">Transcription regulation</keyword>
<dbReference type="PROSITE" id="PS50805">
    <property type="entry name" value="KRAB"/>
    <property type="match status" value="1"/>
</dbReference>
<dbReference type="GO" id="GO:0000978">
    <property type="term" value="F:RNA polymerase II cis-regulatory region sequence-specific DNA binding"/>
    <property type="evidence" value="ECO:0007669"/>
    <property type="project" value="TreeGrafter"/>
</dbReference>
<comment type="function">
    <text evidence="1">May be involved in transcriptional regulation.</text>
</comment>
<dbReference type="PANTHER" id="PTHR24399:SF75">
    <property type="entry name" value="ZFP14 ZINC FINGER PROTEIN-RELATED"/>
    <property type="match status" value="1"/>
</dbReference>
<evidence type="ECO:0000259" key="15">
    <source>
        <dbReference type="PROSITE" id="PS50157"/>
    </source>
</evidence>
<feature type="domain" description="C2H2-type" evidence="15">
    <location>
        <begin position="269"/>
        <end position="296"/>
    </location>
</feature>
<dbReference type="Gene3D" id="3.30.160.60">
    <property type="entry name" value="Classic Zinc Finger"/>
    <property type="match status" value="9"/>
</dbReference>
<dbReference type="FunFam" id="3.30.160.60:FF:000012">
    <property type="entry name" value="RB-associated KRAB zinc finger protein-like"/>
    <property type="match status" value="1"/>
</dbReference>
<evidence type="ECO:0000256" key="7">
    <source>
        <dbReference type="ARBA" id="ARBA00022771"/>
    </source>
</evidence>
<feature type="domain" description="C2H2-type" evidence="15">
    <location>
        <begin position="241"/>
        <end position="268"/>
    </location>
</feature>
<protein>
    <submittedName>
        <fullName evidence="18">Zinc finger protein 416-like</fullName>
    </submittedName>
</protein>
<sequence length="460" mass="53022">METAALRDLAKGCVIFEDVAVNFSQEEWGLLDEAQRLLYQDVMLENFAIIDSLGCCHETEEEEAFSEQSVSVEGVSQVRTPQAGPCTQKTHTCERCVSVLNDILYLAEHKAINTGQNPYLDRECVRAFWLSTNVTQYQKKHSGEKPFRRDVDRALFMKSYRFQVSGQPFTHGEVETDSLISSGLLQHQAMPNSEKPRSSTKCGEAFHNRQSHYKWREYRKASSHKHTLDHHQSDCPAERLYECDECGKSFSHHSSLSRHRRVHTVERPFECSECGKAFTRKFNLTQHQKRHTRVKPYECSECGKSFSESSILIKHRRIHTGERPYECTECGKTFRQRSGLTDHQRLHTGAKPYQCAECGKSFSHSSSLFLHQRVHTGERPYECNICGKAYSRSSHLIVHKRIHTGERPYECSECGKFFSSRSQLNVHKRVHTGERPCKCSECGKSFSQHSGLTKHWRIHT</sequence>
<keyword evidence="7 14" id="KW-0863">Zinc-finger</keyword>
<dbReference type="FunCoup" id="A0A2Y9RTU1">
    <property type="interactions" value="98"/>
</dbReference>
<dbReference type="GO" id="GO:0005654">
    <property type="term" value="C:nucleoplasm"/>
    <property type="evidence" value="ECO:0007669"/>
    <property type="project" value="TreeGrafter"/>
</dbReference>
<evidence type="ECO:0000256" key="11">
    <source>
        <dbReference type="ARBA" id="ARBA00023125"/>
    </source>
</evidence>
<dbReference type="FunFam" id="3.30.160.60:FF:000024">
    <property type="entry name" value="zinc finger protein 140 isoform X1"/>
    <property type="match status" value="1"/>
</dbReference>
<keyword evidence="5" id="KW-0479">Metal-binding</keyword>
<evidence type="ECO:0000256" key="6">
    <source>
        <dbReference type="ARBA" id="ARBA00022737"/>
    </source>
</evidence>
<dbReference type="FunFam" id="3.30.160.60:FF:000295">
    <property type="entry name" value="zinc finger protein 19"/>
    <property type="match status" value="1"/>
</dbReference>
<evidence type="ECO:0000256" key="2">
    <source>
        <dbReference type="ARBA" id="ARBA00004123"/>
    </source>
</evidence>
<dbReference type="SMART" id="SM00355">
    <property type="entry name" value="ZnF_C2H2"/>
    <property type="match status" value="8"/>
</dbReference>
<evidence type="ECO:0000256" key="9">
    <source>
        <dbReference type="ARBA" id="ARBA00022843"/>
    </source>
</evidence>
<dbReference type="CDD" id="cd07765">
    <property type="entry name" value="KRAB_A-box"/>
    <property type="match status" value="1"/>
</dbReference>
<keyword evidence="12" id="KW-0804">Transcription</keyword>
<evidence type="ECO:0000256" key="12">
    <source>
        <dbReference type="ARBA" id="ARBA00023163"/>
    </source>
</evidence>
<dbReference type="InterPro" id="IPR013087">
    <property type="entry name" value="Znf_C2H2_type"/>
</dbReference>
<dbReference type="PANTHER" id="PTHR24399">
    <property type="entry name" value="ZINC FINGER AND BTB DOMAIN-CONTAINING"/>
    <property type="match status" value="1"/>
</dbReference>
<name>A0A2Y9RTU1_TRIMA</name>
<dbReference type="InterPro" id="IPR036051">
    <property type="entry name" value="KRAB_dom_sf"/>
</dbReference>
<dbReference type="FunFam" id="3.30.160.60:FF:000330">
    <property type="entry name" value="Zinc finger with KRAB and SCAN domains 1"/>
    <property type="match status" value="1"/>
</dbReference>
<evidence type="ECO:0000256" key="8">
    <source>
        <dbReference type="ARBA" id="ARBA00022833"/>
    </source>
</evidence>
<dbReference type="GO" id="GO:0008270">
    <property type="term" value="F:zinc ion binding"/>
    <property type="evidence" value="ECO:0007669"/>
    <property type="project" value="UniProtKB-KW"/>
</dbReference>
<dbReference type="InterPro" id="IPR001909">
    <property type="entry name" value="KRAB"/>
</dbReference>
<dbReference type="GeneID" id="101345919"/>
<evidence type="ECO:0000313" key="17">
    <source>
        <dbReference type="Proteomes" id="UP000248480"/>
    </source>
</evidence>
<keyword evidence="9" id="KW-0832">Ubl conjugation</keyword>
<reference evidence="18" key="1">
    <citation type="submission" date="2025-08" db="UniProtKB">
        <authorList>
            <consortium name="RefSeq"/>
        </authorList>
    </citation>
    <scope>IDENTIFICATION</scope>
</reference>
<feature type="domain" description="C2H2-type" evidence="15">
    <location>
        <begin position="297"/>
        <end position="324"/>
    </location>
</feature>
<dbReference type="FunFam" id="3.30.160.60:FF:002331">
    <property type="entry name" value="Zinc finger protein 672"/>
    <property type="match status" value="1"/>
</dbReference>
<proteinExistence type="inferred from homology"/>
<accession>A0A2Y9RTU1</accession>
<feature type="domain" description="C2H2-type" evidence="15">
    <location>
        <begin position="409"/>
        <end position="436"/>
    </location>
</feature>
<dbReference type="SMART" id="SM00349">
    <property type="entry name" value="KRAB"/>
    <property type="match status" value="1"/>
</dbReference>
<comment type="similarity">
    <text evidence="3">Belongs to the krueppel C2H2-type zinc-finger protein family.</text>
</comment>
<keyword evidence="4" id="KW-1017">Isopeptide bond</keyword>
<evidence type="ECO:0000256" key="1">
    <source>
        <dbReference type="ARBA" id="ARBA00003767"/>
    </source>
</evidence>
<dbReference type="GO" id="GO:0001227">
    <property type="term" value="F:DNA-binding transcription repressor activity, RNA polymerase II-specific"/>
    <property type="evidence" value="ECO:0007669"/>
    <property type="project" value="TreeGrafter"/>
</dbReference>
<organism evidence="17 18">
    <name type="scientific">Trichechus manatus latirostris</name>
    <name type="common">Florida manatee</name>
    <dbReference type="NCBI Taxonomy" id="127582"/>
    <lineage>
        <taxon>Eukaryota</taxon>
        <taxon>Metazoa</taxon>
        <taxon>Chordata</taxon>
        <taxon>Craniata</taxon>
        <taxon>Vertebrata</taxon>
        <taxon>Euteleostomi</taxon>
        <taxon>Mammalia</taxon>
        <taxon>Eutheria</taxon>
        <taxon>Afrotheria</taxon>
        <taxon>Sirenia</taxon>
        <taxon>Trichechidae</taxon>
        <taxon>Trichechus</taxon>
    </lineage>
</organism>
<keyword evidence="6" id="KW-0677">Repeat</keyword>
<keyword evidence="8" id="KW-0862">Zinc</keyword>
<keyword evidence="11" id="KW-0238">DNA-binding</keyword>
<dbReference type="Proteomes" id="UP000248480">
    <property type="component" value="Unplaced"/>
</dbReference>
<dbReference type="GO" id="GO:0001817">
    <property type="term" value="P:regulation of cytokine production"/>
    <property type="evidence" value="ECO:0007669"/>
    <property type="project" value="TreeGrafter"/>
</dbReference>
<evidence type="ECO:0000256" key="5">
    <source>
        <dbReference type="ARBA" id="ARBA00022723"/>
    </source>
</evidence>
<dbReference type="RefSeq" id="XP_023597031.1">
    <property type="nucleotide sequence ID" value="XM_023741263.1"/>
</dbReference>